<name>A0A7C9R7S4_9HYPH</name>
<dbReference type="Gene3D" id="3.10.450.530">
    <property type="entry name" value="Ribonuclease toxin, BrnT, of type II toxin-antitoxin system"/>
    <property type="match status" value="1"/>
</dbReference>
<reference evidence="1 2" key="1">
    <citation type="submission" date="2020-02" db="EMBL/GenBank/DDBJ databases">
        <title>Genome sequence of the type strain CGMCC 1.15528 of Mesorhizobium zhangyense.</title>
        <authorList>
            <person name="Gao J."/>
            <person name="Sun J."/>
        </authorList>
    </citation>
    <scope>NUCLEOTIDE SEQUENCE [LARGE SCALE GENOMIC DNA]</scope>
    <source>
        <strain evidence="1 2">CGMCC 1.15528</strain>
    </source>
</reference>
<proteinExistence type="predicted"/>
<evidence type="ECO:0000313" key="2">
    <source>
        <dbReference type="Proteomes" id="UP000481252"/>
    </source>
</evidence>
<gene>
    <name evidence="1" type="ORF">G6N74_14530</name>
</gene>
<sequence>MATLDPSDRTTVVYTERGERIRLISARKAKRREQRTYDQERQG</sequence>
<dbReference type="AlphaFoldDB" id="A0A7C9R7S4"/>
<organism evidence="1 2">
    <name type="scientific">Mesorhizobium zhangyense</name>
    <dbReference type="NCBI Taxonomy" id="1776730"/>
    <lineage>
        <taxon>Bacteria</taxon>
        <taxon>Pseudomonadati</taxon>
        <taxon>Pseudomonadota</taxon>
        <taxon>Alphaproteobacteria</taxon>
        <taxon>Hyphomicrobiales</taxon>
        <taxon>Phyllobacteriaceae</taxon>
        <taxon>Mesorhizobium</taxon>
    </lineage>
</organism>
<keyword evidence="2" id="KW-1185">Reference proteome</keyword>
<dbReference type="EMBL" id="JAAKZG010000005">
    <property type="protein sequence ID" value="NGN42282.1"/>
    <property type="molecule type" value="Genomic_DNA"/>
</dbReference>
<accession>A0A7C9R7S4</accession>
<evidence type="ECO:0000313" key="1">
    <source>
        <dbReference type="EMBL" id="NGN42282.1"/>
    </source>
</evidence>
<dbReference type="InterPro" id="IPR038573">
    <property type="entry name" value="BrnT_sf"/>
</dbReference>
<dbReference type="Proteomes" id="UP000481252">
    <property type="component" value="Unassembled WGS sequence"/>
</dbReference>
<comment type="caution">
    <text evidence="1">The sequence shown here is derived from an EMBL/GenBank/DDBJ whole genome shotgun (WGS) entry which is preliminary data.</text>
</comment>
<protein>
    <submittedName>
        <fullName evidence="1">BrnT family toxin</fullName>
    </submittedName>
</protein>